<dbReference type="CDD" id="cd13585">
    <property type="entry name" value="PBP2_TMBP_like"/>
    <property type="match status" value="1"/>
</dbReference>
<evidence type="ECO:0000313" key="6">
    <source>
        <dbReference type="Proteomes" id="UP000058305"/>
    </source>
</evidence>
<dbReference type="Proteomes" id="UP000058305">
    <property type="component" value="Chromosome"/>
</dbReference>
<evidence type="ECO:0000256" key="1">
    <source>
        <dbReference type="ARBA" id="ARBA00008520"/>
    </source>
</evidence>
<feature type="signal peptide" evidence="4">
    <location>
        <begin position="1"/>
        <end position="27"/>
    </location>
</feature>
<dbReference type="AlphaFoldDB" id="A0A0X8E4U4"/>
<dbReference type="InterPro" id="IPR050490">
    <property type="entry name" value="Bact_solute-bd_prot1"/>
</dbReference>
<dbReference type="PANTHER" id="PTHR43649">
    <property type="entry name" value="ARABINOSE-BINDING PROTEIN-RELATED"/>
    <property type="match status" value="1"/>
</dbReference>
<dbReference type="InterPro" id="IPR006059">
    <property type="entry name" value="SBP"/>
</dbReference>
<reference evidence="6" key="2">
    <citation type="submission" date="2016-01" db="EMBL/GenBank/DDBJ databases">
        <title>First complete genome sequence of a species in the genus Microterricola, an extremophilic cold active enzyme producing strain ERGS5:02 isolated from Sikkim Himalaya.</title>
        <authorList>
            <person name="Kumar R."/>
            <person name="Singh D."/>
            <person name="Swarnkar M.K."/>
        </authorList>
    </citation>
    <scope>NUCLEOTIDE SEQUENCE [LARGE SCALE GENOMIC DNA]</scope>
    <source>
        <strain evidence="6">ERGS5:02</strain>
    </source>
</reference>
<organism evidence="5 6">
    <name type="scientific">Microterricola viridarii</name>
    <dbReference type="NCBI Taxonomy" id="412690"/>
    <lineage>
        <taxon>Bacteria</taxon>
        <taxon>Bacillati</taxon>
        <taxon>Actinomycetota</taxon>
        <taxon>Actinomycetes</taxon>
        <taxon>Micrococcales</taxon>
        <taxon>Microbacteriaceae</taxon>
        <taxon>Microterricola</taxon>
    </lineage>
</organism>
<evidence type="ECO:0000313" key="5">
    <source>
        <dbReference type="EMBL" id="AMB59428.1"/>
    </source>
</evidence>
<dbReference type="EMBL" id="CP014145">
    <property type="protein sequence ID" value="AMB59428.1"/>
    <property type="molecule type" value="Genomic_DNA"/>
</dbReference>
<dbReference type="Pfam" id="PF01547">
    <property type="entry name" value="SBP_bac_1"/>
    <property type="match status" value="1"/>
</dbReference>
<proteinExistence type="inferred from homology"/>
<dbReference type="PROSITE" id="PS51257">
    <property type="entry name" value="PROKAR_LIPOPROTEIN"/>
    <property type="match status" value="1"/>
</dbReference>
<comment type="similarity">
    <text evidence="1">Belongs to the bacterial solute-binding protein 1 family.</text>
</comment>
<evidence type="ECO:0000256" key="4">
    <source>
        <dbReference type="SAM" id="SignalP"/>
    </source>
</evidence>
<keyword evidence="2" id="KW-0813">Transport</keyword>
<accession>A0A0X8E4U4</accession>
<evidence type="ECO:0000256" key="3">
    <source>
        <dbReference type="ARBA" id="ARBA00022729"/>
    </source>
</evidence>
<protein>
    <submittedName>
        <fullName evidence="5">ABC transporter substrate-binding protein</fullName>
    </submittedName>
</protein>
<keyword evidence="6" id="KW-1185">Reference proteome</keyword>
<name>A0A0X8E4U4_9MICO</name>
<dbReference type="Gene3D" id="3.40.190.10">
    <property type="entry name" value="Periplasmic binding protein-like II"/>
    <property type="match status" value="1"/>
</dbReference>
<dbReference type="OrthoDB" id="2509690at2"/>
<dbReference type="PANTHER" id="PTHR43649:SF34">
    <property type="entry name" value="ABC TRANSPORTER PERIPLASMIC-BINDING PROTEIN YCJN-RELATED"/>
    <property type="match status" value="1"/>
</dbReference>
<dbReference type="RefSeq" id="WP_067229225.1">
    <property type="nucleotide sequence ID" value="NZ_CP014145.1"/>
</dbReference>
<sequence>MTKRKLLAGLGLGLVTALALSGCSAPAGDGKVTLQLVESLTSPARTELLTKLIGEFEAQNPDINVDLISPPTDQADQKIQQMLQSGSGVDVLEVRDLTVGPFSANGWLSDMTTEFDGWDGWDSLTPNAQSVATAGGKMYFVPYGFYGISLFYRTDMVKDAGFDGAPVSWDDIVEQATAIQDPAANQYGYAFRGGKNGYTNAVLAISAYVAGDIDVTNAYRLKNGDSIFSAPEALDAMDTYLTLFKQASPPSSVAWGYPEMVEGFTNGSTGFLLQDPEVIAAVSESKAITAEQWNTAPMLVGPSGKAIQPLATAGWGTAEASEHKAESARLIQFLNSGDASIEFTQKNSLVPILTGAADDPFYKTGAWASYLYMNENPDVYITAEQPRGVAWFTEWADKADTELQQVLIGQMTNKELLASWDSYWAEKWAAE</sequence>
<gene>
    <name evidence="5" type="ORF">AWU67_11775</name>
</gene>
<dbReference type="KEGG" id="mvd:AWU67_11775"/>
<dbReference type="SUPFAM" id="SSF53850">
    <property type="entry name" value="Periplasmic binding protein-like II"/>
    <property type="match status" value="1"/>
</dbReference>
<evidence type="ECO:0000256" key="2">
    <source>
        <dbReference type="ARBA" id="ARBA00022448"/>
    </source>
</evidence>
<feature type="chain" id="PRO_5007065663" evidence="4">
    <location>
        <begin position="28"/>
        <end position="431"/>
    </location>
</feature>
<keyword evidence="3 4" id="KW-0732">Signal</keyword>
<reference evidence="5 6" key="1">
    <citation type="journal article" date="2016" name="J. Biotechnol.">
        <title>First complete genome sequence of a species in the genus Microterricola, an extremophilic cold active enzyme producing bacterial strain ERGS5:02 isolated from Sikkim Himalaya.</title>
        <authorList>
            <person name="Himanshu"/>
            <person name="Swarnkar M.K."/>
            <person name="Singh D."/>
            <person name="Kumar R."/>
        </authorList>
    </citation>
    <scope>NUCLEOTIDE SEQUENCE [LARGE SCALE GENOMIC DNA]</scope>
    <source>
        <strain evidence="5 6">ERGS5:02</strain>
    </source>
</reference>